<dbReference type="PANTHER" id="PTHR43233">
    <property type="entry name" value="FAMILY N-ACETYLTRANSFERASE, PUTATIVE (AFU_ORTHOLOGUE AFUA_6G03350)-RELATED"/>
    <property type="match status" value="1"/>
</dbReference>
<dbReference type="InterPro" id="IPR053144">
    <property type="entry name" value="Acetyltransferase_Butenolide"/>
</dbReference>
<feature type="domain" description="N-acetyltransferase" evidence="1">
    <location>
        <begin position="3"/>
        <end position="144"/>
    </location>
</feature>
<proteinExistence type="predicted"/>
<dbReference type="GO" id="GO:0016747">
    <property type="term" value="F:acyltransferase activity, transferring groups other than amino-acyl groups"/>
    <property type="evidence" value="ECO:0007669"/>
    <property type="project" value="InterPro"/>
</dbReference>
<dbReference type="Pfam" id="PF00583">
    <property type="entry name" value="Acetyltransf_1"/>
    <property type="match status" value="1"/>
</dbReference>
<comment type="caution">
    <text evidence="2">The sequence shown here is derived from an EMBL/GenBank/DDBJ whole genome shotgun (WGS) entry which is preliminary data.</text>
</comment>
<dbReference type="RefSeq" id="WP_111272381.1">
    <property type="nucleotide sequence ID" value="NZ_QKWW01000069.1"/>
</dbReference>
<dbReference type="PANTHER" id="PTHR43233:SF1">
    <property type="entry name" value="FAMILY N-ACETYLTRANSFERASE, PUTATIVE (AFU_ORTHOLOGUE AFUA_6G03350)-RELATED"/>
    <property type="match status" value="1"/>
</dbReference>
<evidence type="ECO:0000313" key="3">
    <source>
        <dbReference type="Proteomes" id="UP000249204"/>
    </source>
</evidence>
<name>A0A2W6P131_9BACL</name>
<dbReference type="SUPFAM" id="SSF55729">
    <property type="entry name" value="Acyl-CoA N-acyltransferases (Nat)"/>
    <property type="match status" value="1"/>
</dbReference>
<accession>A0A2W6P131</accession>
<dbReference type="AlphaFoldDB" id="A0A2W6P131"/>
<dbReference type="CDD" id="cd04301">
    <property type="entry name" value="NAT_SF"/>
    <property type="match status" value="1"/>
</dbReference>
<dbReference type="InterPro" id="IPR016181">
    <property type="entry name" value="Acyl_CoA_acyltransferase"/>
</dbReference>
<organism evidence="2 3">
    <name type="scientific">Paenibacillus silvae</name>
    <dbReference type="NCBI Taxonomy" id="1325358"/>
    <lineage>
        <taxon>Bacteria</taxon>
        <taxon>Bacillati</taxon>
        <taxon>Bacillota</taxon>
        <taxon>Bacilli</taxon>
        <taxon>Bacillales</taxon>
        <taxon>Paenibacillaceae</taxon>
        <taxon>Paenibacillus</taxon>
    </lineage>
</organism>
<evidence type="ECO:0000313" key="2">
    <source>
        <dbReference type="EMBL" id="PZT53440.1"/>
    </source>
</evidence>
<gene>
    <name evidence="2" type="ORF">DN757_22345</name>
</gene>
<dbReference type="PROSITE" id="PS51186">
    <property type="entry name" value="GNAT"/>
    <property type="match status" value="1"/>
</dbReference>
<protein>
    <submittedName>
        <fullName evidence="2">GNAT family N-acetyltransferase</fullName>
    </submittedName>
</protein>
<dbReference type="InterPro" id="IPR000182">
    <property type="entry name" value="GNAT_dom"/>
</dbReference>
<keyword evidence="2" id="KW-0808">Transferase</keyword>
<reference evidence="2 3" key="1">
    <citation type="submission" date="2018-06" db="EMBL/GenBank/DDBJ databases">
        <title>Isolation of heavy metals resistant Paenibacillus silvae NC2 from Gold-Copper mine in ZiJin, China.</title>
        <authorList>
            <person name="Xu J."/>
            <person name="Mazhar H.S."/>
            <person name="Rensing C."/>
        </authorList>
    </citation>
    <scope>NUCLEOTIDE SEQUENCE [LARGE SCALE GENOMIC DNA]</scope>
    <source>
        <strain evidence="2 3">NC2</strain>
    </source>
</reference>
<evidence type="ECO:0000259" key="1">
    <source>
        <dbReference type="PROSITE" id="PS51186"/>
    </source>
</evidence>
<sequence>MSIVFRETLAGVEHEQLSGGFFEGWPNPPSTSTFYKMLEQSYAIELAIDEQTGNVVGFIQAISDGVLSAYIPLLEVLPEYRAQGIGSTIVQRMLERLQGLYMIDLLCDPEVQTFYERQAMQKATGMCIRHYSNQAGRIDSRQSD</sequence>
<dbReference type="Proteomes" id="UP000249204">
    <property type="component" value="Unassembled WGS sequence"/>
</dbReference>
<dbReference type="Gene3D" id="3.40.630.30">
    <property type="match status" value="1"/>
</dbReference>
<dbReference type="EMBL" id="QKWW01000069">
    <property type="protein sequence ID" value="PZT53440.1"/>
    <property type="molecule type" value="Genomic_DNA"/>
</dbReference>